<name>A0A1S8KMC7_9LACT</name>
<organism evidence="1 2">
    <name type="scientific">Dolosigranulum pigrum</name>
    <dbReference type="NCBI Taxonomy" id="29394"/>
    <lineage>
        <taxon>Bacteria</taxon>
        <taxon>Bacillati</taxon>
        <taxon>Bacillota</taxon>
        <taxon>Bacilli</taxon>
        <taxon>Lactobacillales</taxon>
        <taxon>Carnobacteriaceae</taxon>
        <taxon>Dolosigranulum</taxon>
    </lineage>
</organism>
<dbReference type="AlphaFoldDB" id="A0A1S8KMC7"/>
<sequence length="78" mass="9000">MTTTHQLAFIARMLQETVSEQLLVMQEQFRRSAMRPSKTEVLFGRLGSQTGIPGLSFDLSPQHTMHVRGKLIESIKWW</sequence>
<proteinExistence type="predicted"/>
<evidence type="ECO:0000313" key="2">
    <source>
        <dbReference type="Proteomes" id="UP000190409"/>
    </source>
</evidence>
<comment type="caution">
    <text evidence="1">The sequence shown here is derived from an EMBL/GenBank/DDBJ whole genome shotgun (WGS) entry which is preliminary data.</text>
</comment>
<evidence type="ECO:0000313" key="1">
    <source>
        <dbReference type="EMBL" id="OOL80860.1"/>
    </source>
</evidence>
<reference evidence="1 2" key="1">
    <citation type="submission" date="2017-01" db="EMBL/GenBank/DDBJ databases">
        <title>Complete Genome Sequence of Dolosigranulum pigrum isolated from a Patient with interstitial lung disease.</title>
        <authorList>
            <person name="Mukhopadhyay R."/>
            <person name="Joaquin J."/>
            <person name="Hogue R."/>
            <person name="Fitzgerald S."/>
            <person name="Jospin G."/>
            <person name="Eisen J.A."/>
            <person name="Chaturvedi V."/>
        </authorList>
    </citation>
    <scope>NUCLEOTIDE SEQUENCE [LARGE SCALE GENOMIC DNA]</scope>
    <source>
        <strain evidence="1 2">15S00348</strain>
    </source>
</reference>
<dbReference type="Proteomes" id="UP000190409">
    <property type="component" value="Unassembled WGS sequence"/>
</dbReference>
<dbReference type="EMBL" id="MUYF01000003">
    <property type="protein sequence ID" value="OOL80860.1"/>
    <property type="molecule type" value="Genomic_DNA"/>
</dbReference>
<protein>
    <submittedName>
        <fullName evidence="1">Uncharacterized protein</fullName>
    </submittedName>
</protein>
<gene>
    <name evidence="1" type="ORF">BWX42_02945</name>
</gene>
<accession>A0A1S8KMC7</accession>